<feature type="region of interest" description="Disordered" evidence="6">
    <location>
        <begin position="56"/>
        <end position="79"/>
    </location>
</feature>
<evidence type="ECO:0000313" key="9">
    <source>
        <dbReference type="Proteomes" id="UP001356704"/>
    </source>
</evidence>
<keyword evidence="9" id="KW-1185">Reference proteome</keyword>
<dbReference type="InterPro" id="IPR003798">
    <property type="entry name" value="DNA_recombination_RmuC"/>
</dbReference>
<keyword evidence="7" id="KW-1133">Transmembrane helix</keyword>
<evidence type="ECO:0000256" key="7">
    <source>
        <dbReference type="SAM" id="Phobius"/>
    </source>
</evidence>
<keyword evidence="3 5" id="KW-0175">Coiled coil</keyword>
<dbReference type="RefSeq" id="WP_331808251.1">
    <property type="nucleotide sequence ID" value="NZ_JAZHOU010000001.1"/>
</dbReference>
<dbReference type="PANTHER" id="PTHR30563">
    <property type="entry name" value="DNA RECOMBINATION PROTEIN RMUC"/>
    <property type="match status" value="1"/>
</dbReference>
<protein>
    <submittedName>
        <fullName evidence="8">DNA recombination protein RmuC</fullName>
    </submittedName>
</protein>
<keyword evidence="4" id="KW-0233">DNA recombination</keyword>
<evidence type="ECO:0000256" key="5">
    <source>
        <dbReference type="SAM" id="Coils"/>
    </source>
</evidence>
<feature type="coiled-coil region" evidence="5">
    <location>
        <begin position="117"/>
        <end position="148"/>
    </location>
</feature>
<keyword evidence="7" id="KW-0812">Transmembrane</keyword>
<comment type="similarity">
    <text evidence="2">Belongs to the RmuC family.</text>
</comment>
<reference evidence="8 9" key="1">
    <citation type="submission" date="2024-02" db="EMBL/GenBank/DDBJ databases">
        <title>Winogradskyella poriferorum JCM 12885.</title>
        <authorList>
            <person name="Zhang D.-F."/>
            <person name="Fu Z.-Y."/>
        </authorList>
    </citation>
    <scope>NUCLEOTIDE SEQUENCE [LARGE SCALE GENOMIC DNA]</scope>
    <source>
        <strain evidence="8 9">JCM 12885</strain>
    </source>
</reference>
<evidence type="ECO:0000256" key="3">
    <source>
        <dbReference type="ARBA" id="ARBA00023054"/>
    </source>
</evidence>
<dbReference type="Pfam" id="PF02646">
    <property type="entry name" value="RmuC"/>
    <property type="match status" value="1"/>
</dbReference>
<comment type="function">
    <text evidence="1">Involved in DNA recombination.</text>
</comment>
<evidence type="ECO:0000256" key="6">
    <source>
        <dbReference type="SAM" id="MobiDB-lite"/>
    </source>
</evidence>
<evidence type="ECO:0000313" key="8">
    <source>
        <dbReference type="EMBL" id="MEF3077408.1"/>
    </source>
</evidence>
<organism evidence="8 9">
    <name type="scientific">Winogradskyella poriferorum</name>
    <dbReference type="NCBI Taxonomy" id="307627"/>
    <lineage>
        <taxon>Bacteria</taxon>
        <taxon>Pseudomonadati</taxon>
        <taxon>Bacteroidota</taxon>
        <taxon>Flavobacteriia</taxon>
        <taxon>Flavobacteriales</taxon>
        <taxon>Flavobacteriaceae</taxon>
        <taxon>Winogradskyella</taxon>
    </lineage>
</organism>
<dbReference type="EMBL" id="JAZHOU010000001">
    <property type="protein sequence ID" value="MEF3077408.1"/>
    <property type="molecule type" value="Genomic_DNA"/>
</dbReference>
<dbReference type="Proteomes" id="UP001356704">
    <property type="component" value="Unassembled WGS sequence"/>
</dbReference>
<accession>A0ABU7W1N8</accession>
<comment type="caution">
    <text evidence="8">The sequence shown here is derived from an EMBL/GenBank/DDBJ whole genome shotgun (WGS) entry which is preliminary data.</text>
</comment>
<proteinExistence type="inferred from homology"/>
<sequence>MTTEIILLIILISLLAINLIVTLVKKIKLDFDIEGNFNETKNSLVKFDSTLERTDKSMRDEFQRNREESNTSAKNQREELTKSLNSFKEGFDNNTKHLNDLLKERFDAFSKQQIEINQESEKRIKEVKETVENQLKEIREDNTKQLNEVRKTVDEKLQKTLNERLTQSFETVGKQLKSVQEGLGEMKNLATDVGGLKKVLSNVKMRGGIGEVQLAMLLEQILAPEQYEANVKTKKGSSATVEFAIKLPGKNDDNSVVWLPVDAKFPKDVYEKLQMAYDDGDLDKIQFAQKELDNTIKKMAKDISEKYIDPPNTTDFGIMFLPFEGIYAEVVRKASLLETLQKDYKIIVTGPTTLAAILNSLQMGFKTLAIQKRSGEVWQVLGAVKKEFENFGGMMQKAQKNIQTGLNQLDDVMGKRTRAIQRKLKNVETLDEGQAKAILPEITDNLLDLEEDNG</sequence>
<evidence type="ECO:0000256" key="2">
    <source>
        <dbReference type="ARBA" id="ARBA00009840"/>
    </source>
</evidence>
<evidence type="ECO:0000256" key="4">
    <source>
        <dbReference type="ARBA" id="ARBA00023172"/>
    </source>
</evidence>
<feature type="transmembrane region" description="Helical" evidence="7">
    <location>
        <begin position="6"/>
        <end position="24"/>
    </location>
</feature>
<evidence type="ECO:0000256" key="1">
    <source>
        <dbReference type="ARBA" id="ARBA00003416"/>
    </source>
</evidence>
<keyword evidence="7" id="KW-0472">Membrane</keyword>
<gene>
    <name evidence="8" type="primary">rmuC</name>
    <name evidence="8" type="ORF">V1468_00195</name>
</gene>
<dbReference type="PANTHER" id="PTHR30563:SF0">
    <property type="entry name" value="DNA RECOMBINATION PROTEIN RMUC"/>
    <property type="match status" value="1"/>
</dbReference>
<name>A0ABU7W1N8_9FLAO</name>